<feature type="region of interest" description="Disordered" evidence="1">
    <location>
        <begin position="17"/>
        <end position="213"/>
    </location>
</feature>
<keyword evidence="3" id="KW-1185">Reference proteome</keyword>
<name>A0ABQ5B4D8_9ASTR</name>
<comment type="caution">
    <text evidence="2">The sequence shown here is derived from an EMBL/GenBank/DDBJ whole genome shotgun (WGS) entry which is preliminary data.</text>
</comment>
<feature type="compositionally biased region" description="Basic and acidic residues" evidence="1">
    <location>
        <begin position="92"/>
        <end position="114"/>
    </location>
</feature>
<evidence type="ECO:0000313" key="3">
    <source>
        <dbReference type="Proteomes" id="UP001151760"/>
    </source>
</evidence>
<organism evidence="2 3">
    <name type="scientific">Tanacetum coccineum</name>
    <dbReference type="NCBI Taxonomy" id="301880"/>
    <lineage>
        <taxon>Eukaryota</taxon>
        <taxon>Viridiplantae</taxon>
        <taxon>Streptophyta</taxon>
        <taxon>Embryophyta</taxon>
        <taxon>Tracheophyta</taxon>
        <taxon>Spermatophyta</taxon>
        <taxon>Magnoliopsida</taxon>
        <taxon>eudicotyledons</taxon>
        <taxon>Gunneridae</taxon>
        <taxon>Pentapetalae</taxon>
        <taxon>asterids</taxon>
        <taxon>campanulids</taxon>
        <taxon>Asterales</taxon>
        <taxon>Asteraceae</taxon>
        <taxon>Asteroideae</taxon>
        <taxon>Anthemideae</taxon>
        <taxon>Anthemidinae</taxon>
        <taxon>Tanacetum</taxon>
    </lineage>
</organism>
<reference evidence="2" key="1">
    <citation type="journal article" date="2022" name="Int. J. Mol. Sci.">
        <title>Draft Genome of Tanacetum Coccineum: Genomic Comparison of Closely Related Tanacetum-Family Plants.</title>
        <authorList>
            <person name="Yamashiro T."/>
            <person name="Shiraishi A."/>
            <person name="Nakayama K."/>
            <person name="Satake H."/>
        </authorList>
    </citation>
    <scope>NUCLEOTIDE SEQUENCE</scope>
</reference>
<evidence type="ECO:0000313" key="2">
    <source>
        <dbReference type="EMBL" id="GJT09771.1"/>
    </source>
</evidence>
<sequence>MLTDEIKQSEAYKEFISYSTGSIPPKKSRVTSKPTCVDESDESDGEPAKRQLEEEDHLVLNELVGKFTTSSEGVGTVPEVPDDGKGSSTTKADTKIDWGLKDYSHQSDDEHVNEGDITWLSTDEEEKGNKDDDEDDNDRSIDIEEIDDERTDSENGEEEEEQANDDQAQEDQAEDDIVGTHVTMSQKEKPEVPRSSSSHSSSSNYATKAPNAPIPLSEALTAVLQRVSTPEKDVKELKQVDHTTVIVESIRS</sequence>
<reference evidence="2" key="2">
    <citation type="submission" date="2022-01" db="EMBL/GenBank/DDBJ databases">
        <authorList>
            <person name="Yamashiro T."/>
            <person name="Shiraishi A."/>
            <person name="Satake H."/>
            <person name="Nakayama K."/>
        </authorList>
    </citation>
    <scope>NUCLEOTIDE SEQUENCE</scope>
</reference>
<gene>
    <name evidence="2" type="ORF">Tco_0856813</name>
</gene>
<dbReference type="EMBL" id="BQNB010012935">
    <property type="protein sequence ID" value="GJT09771.1"/>
    <property type="molecule type" value="Genomic_DNA"/>
</dbReference>
<dbReference type="Proteomes" id="UP001151760">
    <property type="component" value="Unassembled WGS sequence"/>
</dbReference>
<protein>
    <submittedName>
        <fullName evidence="2">Uncharacterized protein</fullName>
    </submittedName>
</protein>
<feature type="compositionally biased region" description="Acidic residues" evidence="1">
    <location>
        <begin position="122"/>
        <end position="177"/>
    </location>
</feature>
<evidence type="ECO:0000256" key="1">
    <source>
        <dbReference type="SAM" id="MobiDB-lite"/>
    </source>
</evidence>
<accession>A0ABQ5B4D8</accession>
<proteinExistence type="predicted"/>